<evidence type="ECO:0000313" key="2">
    <source>
        <dbReference type="EnsemblMetazoa" id="XP_044315162.1"/>
    </source>
</evidence>
<dbReference type="RefSeq" id="XP_044315162.1">
    <property type="nucleotide sequence ID" value="XM_044459227.1"/>
</dbReference>
<reference evidence="3" key="1">
    <citation type="journal article" date="2021" name="Elife">
        <title>Highly contiguous assemblies of 101 drosophilid genomes.</title>
        <authorList>
            <person name="Kim B.Y."/>
            <person name="Wang J.R."/>
            <person name="Miller D.E."/>
            <person name="Barmina O."/>
            <person name="Delaney E."/>
            <person name="Thompson A."/>
            <person name="Comeault A.A."/>
            <person name="Peede D."/>
            <person name="D'Agostino E.R."/>
            <person name="Pelaez J."/>
            <person name="Aguilar J.M."/>
            <person name="Haji D."/>
            <person name="Matsunaga T."/>
            <person name="Armstrong E.E."/>
            <person name="Zych M."/>
            <person name="Ogawa Y."/>
            <person name="Stamenkovic-Radak M."/>
            <person name="Jelic M."/>
            <person name="Veselinovic M.S."/>
            <person name="Tanaskovic M."/>
            <person name="Eric P."/>
            <person name="Gao J.J."/>
            <person name="Katoh T.K."/>
            <person name="Toda M.J."/>
            <person name="Watabe H."/>
            <person name="Watada M."/>
            <person name="Davis J.S."/>
            <person name="Moyle L.C."/>
            <person name="Manoli G."/>
            <person name="Bertolini E."/>
            <person name="Kostal V."/>
            <person name="Hawley R.S."/>
            <person name="Takahashi A."/>
            <person name="Jones C.D."/>
            <person name="Price D.K."/>
            <person name="Whiteman N."/>
            <person name="Kopp A."/>
            <person name="Matute D.R."/>
            <person name="Petrov D.A."/>
        </authorList>
    </citation>
    <scope>NUCLEOTIDE SEQUENCE [LARGE SCALE GENOMIC DNA]</scope>
</reference>
<reference evidence="2" key="2">
    <citation type="submission" date="2025-05" db="UniProtKB">
        <authorList>
            <consortium name="EnsemblMetazoa"/>
        </authorList>
    </citation>
    <scope>IDENTIFICATION</scope>
</reference>
<keyword evidence="3" id="KW-1185">Reference proteome</keyword>
<feature type="transmembrane region" description="Helical" evidence="1">
    <location>
        <begin position="27"/>
        <end position="54"/>
    </location>
</feature>
<evidence type="ECO:0000256" key="1">
    <source>
        <dbReference type="SAM" id="Phobius"/>
    </source>
</evidence>
<proteinExistence type="predicted"/>
<dbReference type="Proteomes" id="UP001652680">
    <property type="component" value="Unassembled WGS sequence"/>
</dbReference>
<dbReference type="GeneID" id="123037602"/>
<protein>
    <recommendedName>
        <fullName evidence="4">Transmembrane protein</fullName>
    </recommendedName>
</protein>
<accession>A0ABM5J8L9</accession>
<keyword evidence="1" id="KW-0812">Transmembrane</keyword>
<dbReference type="EnsemblMetazoa" id="XM_044459227.1">
    <property type="protein sequence ID" value="XP_044315162.1"/>
    <property type="gene ID" value="LOC123037602"/>
</dbReference>
<organism evidence="2 3">
    <name type="scientific">Drosophila rhopaloa</name>
    <name type="common">Fruit fly</name>
    <dbReference type="NCBI Taxonomy" id="1041015"/>
    <lineage>
        <taxon>Eukaryota</taxon>
        <taxon>Metazoa</taxon>
        <taxon>Ecdysozoa</taxon>
        <taxon>Arthropoda</taxon>
        <taxon>Hexapoda</taxon>
        <taxon>Insecta</taxon>
        <taxon>Pterygota</taxon>
        <taxon>Neoptera</taxon>
        <taxon>Endopterygota</taxon>
        <taxon>Diptera</taxon>
        <taxon>Brachycera</taxon>
        <taxon>Muscomorpha</taxon>
        <taxon>Ephydroidea</taxon>
        <taxon>Drosophilidae</taxon>
        <taxon>Drosophila</taxon>
        <taxon>Sophophora</taxon>
    </lineage>
</organism>
<keyword evidence="1" id="KW-0472">Membrane</keyword>
<sequence length="218" mass="23859">MFRCDCLWEASSRFWGSIQKFNNRSSAICRICSSSAVVVFPGVVMCLSVAPVILRWDFSWLLSCYRRPFPVLAACLPYSFVAVGALQCSFPVPLPVPLGPRDEQLALQRPESALKFGIVPPQGMVSSILHLLLSPLLGVRNSHPSRVISCVSHLLSSSLLGVLSTDRVCIHVPNPFRNLKLRNSPPSRAFSSVSQLLFSSLLRVLSTGCACLHIPSPL</sequence>
<evidence type="ECO:0008006" key="4">
    <source>
        <dbReference type="Google" id="ProtNLM"/>
    </source>
</evidence>
<name>A0ABM5J8L9_DRORH</name>
<evidence type="ECO:0000313" key="3">
    <source>
        <dbReference type="Proteomes" id="UP001652680"/>
    </source>
</evidence>
<keyword evidence="1" id="KW-1133">Transmembrane helix</keyword>